<organism evidence="2 3">
    <name type="scientific">Petrolisthes manimaculis</name>
    <dbReference type="NCBI Taxonomy" id="1843537"/>
    <lineage>
        <taxon>Eukaryota</taxon>
        <taxon>Metazoa</taxon>
        <taxon>Ecdysozoa</taxon>
        <taxon>Arthropoda</taxon>
        <taxon>Crustacea</taxon>
        <taxon>Multicrustacea</taxon>
        <taxon>Malacostraca</taxon>
        <taxon>Eumalacostraca</taxon>
        <taxon>Eucarida</taxon>
        <taxon>Decapoda</taxon>
        <taxon>Pleocyemata</taxon>
        <taxon>Anomura</taxon>
        <taxon>Galatheoidea</taxon>
        <taxon>Porcellanidae</taxon>
        <taxon>Petrolisthes</taxon>
    </lineage>
</organism>
<protein>
    <submittedName>
        <fullName evidence="2">Uncharacterized protein</fullName>
    </submittedName>
</protein>
<evidence type="ECO:0000256" key="1">
    <source>
        <dbReference type="SAM" id="MobiDB-lite"/>
    </source>
</evidence>
<dbReference type="Proteomes" id="UP001292094">
    <property type="component" value="Unassembled WGS sequence"/>
</dbReference>
<feature type="region of interest" description="Disordered" evidence="1">
    <location>
        <begin position="32"/>
        <end position="78"/>
    </location>
</feature>
<proteinExistence type="predicted"/>
<reference evidence="2" key="1">
    <citation type="submission" date="2023-11" db="EMBL/GenBank/DDBJ databases">
        <title>Genome assemblies of two species of porcelain crab, Petrolisthes cinctipes and Petrolisthes manimaculis (Anomura: Porcellanidae).</title>
        <authorList>
            <person name="Angst P."/>
        </authorList>
    </citation>
    <scope>NUCLEOTIDE SEQUENCE</scope>
    <source>
        <strain evidence="2">PB745_02</strain>
        <tissue evidence="2">Gill</tissue>
    </source>
</reference>
<sequence length="78" mass="8297">MFSLHVAQVLVDGYQRAAGGVLGIGPVLRLAPTGRPSNPTSRPYQAAPCRSGAAARPASNRSLRQRCRRVPAEGRKDT</sequence>
<keyword evidence="3" id="KW-1185">Reference proteome</keyword>
<evidence type="ECO:0000313" key="2">
    <source>
        <dbReference type="EMBL" id="KAK4293303.1"/>
    </source>
</evidence>
<evidence type="ECO:0000313" key="3">
    <source>
        <dbReference type="Proteomes" id="UP001292094"/>
    </source>
</evidence>
<name>A0AAE1NPI4_9EUCA</name>
<gene>
    <name evidence="2" type="ORF">Pmani_033991</name>
</gene>
<accession>A0AAE1NPI4</accession>
<dbReference type="EMBL" id="JAWZYT010004585">
    <property type="protein sequence ID" value="KAK4293303.1"/>
    <property type="molecule type" value="Genomic_DNA"/>
</dbReference>
<dbReference type="AlphaFoldDB" id="A0AAE1NPI4"/>
<comment type="caution">
    <text evidence="2">The sequence shown here is derived from an EMBL/GenBank/DDBJ whole genome shotgun (WGS) entry which is preliminary data.</text>
</comment>